<comment type="subcellular location">
    <subcellularLocation>
        <location evidence="2">Cytoplasmic vesicle</location>
    </subcellularLocation>
    <subcellularLocation>
        <location evidence="1">Endoplasmic reticulum membrane</location>
        <topology evidence="1">Multi-pass membrane protein</topology>
    </subcellularLocation>
    <subcellularLocation>
        <location evidence="3">Peroxisome membrane</location>
        <topology evidence="3">Multi-pass membrane protein</topology>
    </subcellularLocation>
</comment>
<evidence type="ECO:0000256" key="12">
    <source>
        <dbReference type="ARBA" id="ARBA00024424"/>
    </source>
</evidence>
<dbReference type="EMBL" id="KQ979347">
    <property type="protein sequence ID" value="KYN21874.1"/>
    <property type="molecule type" value="Genomic_DNA"/>
</dbReference>
<dbReference type="PANTHER" id="PTHR13163">
    <property type="entry name" value="SPINAL CORD EXPRESSION PROTEIN 4"/>
    <property type="match status" value="1"/>
</dbReference>
<dbReference type="InterPro" id="IPR032808">
    <property type="entry name" value="DoxX"/>
</dbReference>
<dbReference type="GO" id="GO:0005778">
    <property type="term" value="C:peroxisomal membrane"/>
    <property type="evidence" value="ECO:0007669"/>
    <property type="project" value="UniProtKB-SubCell"/>
</dbReference>
<evidence type="ECO:0000256" key="5">
    <source>
        <dbReference type="ARBA" id="ARBA00022692"/>
    </source>
</evidence>
<evidence type="ECO:0000256" key="8">
    <source>
        <dbReference type="ARBA" id="ARBA00023136"/>
    </source>
</evidence>
<dbReference type="GO" id="GO:2000010">
    <property type="term" value="P:positive regulation of protein localization to cell surface"/>
    <property type="evidence" value="ECO:0007669"/>
    <property type="project" value="TreeGrafter"/>
</dbReference>
<dbReference type="InterPro" id="IPR040399">
    <property type="entry name" value="TMEM35A/B"/>
</dbReference>
<evidence type="ECO:0000256" key="10">
    <source>
        <dbReference type="ARBA" id="ARBA00023186"/>
    </source>
</evidence>
<feature type="transmembrane region" description="Helical" evidence="13">
    <location>
        <begin position="9"/>
        <end position="29"/>
    </location>
</feature>
<accession>A0A151JA11</accession>
<evidence type="ECO:0000256" key="7">
    <source>
        <dbReference type="ARBA" id="ARBA00022989"/>
    </source>
</evidence>
<evidence type="ECO:0000256" key="3">
    <source>
        <dbReference type="ARBA" id="ARBA00004585"/>
    </source>
</evidence>
<keyword evidence="11" id="KW-0968">Cytoplasmic vesicle</keyword>
<keyword evidence="9" id="KW-0576">Peroxisome</keyword>
<dbReference type="KEGG" id="tcz:108759547"/>
<dbReference type="GO" id="GO:0051131">
    <property type="term" value="P:chaperone-mediated protein complex assembly"/>
    <property type="evidence" value="ECO:0007669"/>
    <property type="project" value="TreeGrafter"/>
</dbReference>
<organism evidence="14 15">
    <name type="scientific">Trachymyrmex cornetzi</name>
    <dbReference type="NCBI Taxonomy" id="471704"/>
    <lineage>
        <taxon>Eukaryota</taxon>
        <taxon>Metazoa</taxon>
        <taxon>Ecdysozoa</taxon>
        <taxon>Arthropoda</taxon>
        <taxon>Hexapoda</taxon>
        <taxon>Insecta</taxon>
        <taxon>Pterygota</taxon>
        <taxon>Neoptera</taxon>
        <taxon>Endopterygota</taxon>
        <taxon>Hymenoptera</taxon>
        <taxon>Apocrita</taxon>
        <taxon>Aculeata</taxon>
        <taxon>Formicoidea</taxon>
        <taxon>Formicidae</taxon>
        <taxon>Myrmicinae</taxon>
        <taxon>Trachymyrmex</taxon>
    </lineage>
</organism>
<evidence type="ECO:0000256" key="13">
    <source>
        <dbReference type="SAM" id="Phobius"/>
    </source>
</evidence>
<dbReference type="GO" id="GO:0031410">
    <property type="term" value="C:cytoplasmic vesicle"/>
    <property type="evidence" value="ECO:0007669"/>
    <property type="project" value="UniProtKB-SubCell"/>
</dbReference>
<name>A0A151JA11_9HYME</name>
<dbReference type="Pfam" id="PF13564">
    <property type="entry name" value="DoxX_2"/>
    <property type="match status" value="1"/>
</dbReference>
<gene>
    <name evidence="14" type="ORF">ALC57_05743</name>
</gene>
<evidence type="ECO:0000256" key="11">
    <source>
        <dbReference type="ARBA" id="ARBA00023329"/>
    </source>
</evidence>
<dbReference type="AlphaFoldDB" id="A0A151JA11"/>
<keyword evidence="7 13" id="KW-1133">Transmembrane helix</keyword>
<evidence type="ECO:0000313" key="15">
    <source>
        <dbReference type="Proteomes" id="UP000078492"/>
    </source>
</evidence>
<evidence type="ECO:0000256" key="4">
    <source>
        <dbReference type="ARBA" id="ARBA00006679"/>
    </source>
</evidence>
<dbReference type="OrthoDB" id="432685at2759"/>
<evidence type="ECO:0000313" key="14">
    <source>
        <dbReference type="EMBL" id="KYN21874.1"/>
    </source>
</evidence>
<reference evidence="14 15" key="1">
    <citation type="submission" date="2015-09" db="EMBL/GenBank/DDBJ databases">
        <title>Trachymyrmex cornetzi WGS genome.</title>
        <authorList>
            <person name="Nygaard S."/>
            <person name="Hu H."/>
            <person name="Boomsma J."/>
            <person name="Zhang G."/>
        </authorList>
    </citation>
    <scope>NUCLEOTIDE SEQUENCE [LARGE SCALE GENOMIC DNA]</scope>
    <source>
        <strain evidence="14">Tcor2-1</strain>
        <tissue evidence="14">Whole body</tissue>
    </source>
</reference>
<feature type="transmembrane region" description="Helical" evidence="13">
    <location>
        <begin position="114"/>
        <end position="131"/>
    </location>
</feature>
<protein>
    <recommendedName>
        <fullName evidence="12">Novel acetylcholine receptor chaperone</fullName>
    </recommendedName>
</protein>
<proteinExistence type="inferred from homology"/>
<keyword evidence="10" id="KW-0143">Chaperone</keyword>
<dbReference type="GO" id="GO:0005789">
    <property type="term" value="C:endoplasmic reticulum membrane"/>
    <property type="evidence" value="ECO:0007669"/>
    <property type="project" value="UniProtKB-SubCell"/>
</dbReference>
<keyword evidence="6" id="KW-0256">Endoplasmic reticulum</keyword>
<keyword evidence="5 13" id="KW-0812">Transmembrane</keyword>
<comment type="similarity">
    <text evidence="4">Belongs to the DoxX family.</text>
</comment>
<evidence type="ECO:0000256" key="1">
    <source>
        <dbReference type="ARBA" id="ARBA00004477"/>
    </source>
</evidence>
<dbReference type="Proteomes" id="UP000078492">
    <property type="component" value="Unassembled WGS sequence"/>
</dbReference>
<keyword evidence="8 13" id="KW-0472">Membrane</keyword>
<keyword evidence="15" id="KW-1185">Reference proteome</keyword>
<dbReference type="PANTHER" id="PTHR13163:SF0">
    <property type="entry name" value="NOVEL ACETYLCHOLINE RECEPTOR CHAPERONE"/>
    <property type="match status" value="1"/>
</dbReference>
<dbReference type="STRING" id="471704.A0A151JA11"/>
<evidence type="ECO:0000256" key="6">
    <source>
        <dbReference type="ARBA" id="ARBA00022824"/>
    </source>
</evidence>
<sequence>MGSIVLKSLSVLLGIFFVFVGTMKLTSHISKDLHKDLRKEYVKYAKVFPLSGTLDFKVPSKWYRRIVGSLEIICGLAMAIIPSHKVKNLSNTVLLFLMLMAVYSHYMVNDKFERIAPALVFFFMLTGRLVIDWQLRRENAQSVTANGVDDKAKKQD</sequence>
<evidence type="ECO:0000256" key="2">
    <source>
        <dbReference type="ARBA" id="ARBA00004541"/>
    </source>
</evidence>
<evidence type="ECO:0000256" key="9">
    <source>
        <dbReference type="ARBA" id="ARBA00023140"/>
    </source>
</evidence>
<feature type="transmembrane region" description="Helical" evidence="13">
    <location>
        <begin position="88"/>
        <end position="108"/>
    </location>
</feature>